<dbReference type="EMBL" id="CP014782">
    <property type="protein sequence ID" value="AQS37593.1"/>
    <property type="molecule type" value="Genomic_DNA"/>
</dbReference>
<dbReference type="InterPro" id="IPR033436">
    <property type="entry name" value="MucB/RseB_C"/>
</dbReference>
<dbReference type="Pfam" id="PF03888">
    <property type="entry name" value="MucB_RseB"/>
    <property type="match status" value="1"/>
</dbReference>
<evidence type="ECO:0000313" key="8">
    <source>
        <dbReference type="EMBL" id="AQS37593.1"/>
    </source>
</evidence>
<evidence type="ECO:0000259" key="6">
    <source>
        <dbReference type="Pfam" id="PF03888"/>
    </source>
</evidence>
<dbReference type="InterPro" id="IPR033434">
    <property type="entry name" value="MucB/RseB_N"/>
</dbReference>
<gene>
    <name evidence="8" type="ORF">Sps_02439</name>
</gene>
<dbReference type="Gene3D" id="2.50.20.10">
    <property type="entry name" value="Lipoprotein localisation LolA/LolB/LppX"/>
    <property type="match status" value="1"/>
</dbReference>
<evidence type="ECO:0000256" key="5">
    <source>
        <dbReference type="SAM" id="SignalP"/>
    </source>
</evidence>
<keyword evidence="9" id="KW-1185">Reference proteome</keyword>
<dbReference type="OrthoDB" id="7067274at2"/>
<organism evidence="8 9">
    <name type="scientific">Shewanella psychrophila</name>
    <dbReference type="NCBI Taxonomy" id="225848"/>
    <lineage>
        <taxon>Bacteria</taxon>
        <taxon>Pseudomonadati</taxon>
        <taxon>Pseudomonadota</taxon>
        <taxon>Gammaproteobacteria</taxon>
        <taxon>Alteromonadales</taxon>
        <taxon>Shewanellaceae</taxon>
        <taxon>Shewanella</taxon>
    </lineage>
</organism>
<protein>
    <submittedName>
        <fullName evidence="8">Sigma E regulatory protein, MucB/RseB</fullName>
    </submittedName>
</protein>
<dbReference type="CDD" id="cd16327">
    <property type="entry name" value="RseB"/>
    <property type="match status" value="1"/>
</dbReference>
<accession>A0A1S6HPZ1</accession>
<dbReference type="Pfam" id="PF17188">
    <property type="entry name" value="MucB_RseB_C"/>
    <property type="match status" value="1"/>
</dbReference>
<feature type="chain" id="PRO_5012051688" evidence="5">
    <location>
        <begin position="18"/>
        <end position="310"/>
    </location>
</feature>
<evidence type="ECO:0000256" key="2">
    <source>
        <dbReference type="ARBA" id="ARBA00008150"/>
    </source>
</evidence>
<dbReference type="GO" id="GO:0030288">
    <property type="term" value="C:outer membrane-bounded periplasmic space"/>
    <property type="evidence" value="ECO:0007669"/>
    <property type="project" value="TreeGrafter"/>
</dbReference>
<reference evidence="8 9" key="1">
    <citation type="submission" date="2016-03" db="EMBL/GenBank/DDBJ databases">
        <title>Complete genome sequence of Shewanella psychrophila WP2, a deep sea bacterium isolated from west Pacific sediment.</title>
        <authorList>
            <person name="Xu G."/>
            <person name="Jian H."/>
        </authorList>
    </citation>
    <scope>NUCLEOTIDE SEQUENCE [LARGE SCALE GENOMIC DNA]</scope>
    <source>
        <strain evidence="8 9">WP2</strain>
    </source>
</reference>
<evidence type="ECO:0000259" key="7">
    <source>
        <dbReference type="Pfam" id="PF17188"/>
    </source>
</evidence>
<comment type="subcellular location">
    <subcellularLocation>
        <location evidence="1">Periplasm</location>
    </subcellularLocation>
</comment>
<proteinExistence type="inferred from homology"/>
<dbReference type="InterPro" id="IPR005588">
    <property type="entry name" value="MucB_RseB"/>
</dbReference>
<keyword evidence="4" id="KW-0574">Periplasm</keyword>
<evidence type="ECO:0000256" key="1">
    <source>
        <dbReference type="ARBA" id="ARBA00004418"/>
    </source>
</evidence>
<dbReference type="PANTHER" id="PTHR38782:SF1">
    <property type="entry name" value="SIGMA-E FACTOR REGULATORY PROTEIN RSEB"/>
    <property type="match status" value="1"/>
</dbReference>
<dbReference type="GO" id="GO:0032885">
    <property type="term" value="P:regulation of polysaccharide biosynthetic process"/>
    <property type="evidence" value="ECO:0007669"/>
    <property type="project" value="TreeGrafter"/>
</dbReference>
<evidence type="ECO:0000256" key="3">
    <source>
        <dbReference type="ARBA" id="ARBA00022729"/>
    </source>
</evidence>
<comment type="similarity">
    <text evidence="2">Belongs to the RseB family.</text>
</comment>
<feature type="domain" description="MucB/RseB N-terminal" evidence="6">
    <location>
        <begin position="22"/>
        <end position="202"/>
    </location>
</feature>
<dbReference type="AlphaFoldDB" id="A0A1S6HPZ1"/>
<dbReference type="GO" id="GO:0045152">
    <property type="term" value="F:antisigma factor binding"/>
    <property type="evidence" value="ECO:0007669"/>
    <property type="project" value="TreeGrafter"/>
</dbReference>
<dbReference type="KEGG" id="spsw:Sps_02439"/>
<feature type="signal peptide" evidence="5">
    <location>
        <begin position="1"/>
        <end position="17"/>
    </location>
</feature>
<dbReference type="RefSeq" id="WP_077752746.1">
    <property type="nucleotide sequence ID" value="NZ_CP014782.1"/>
</dbReference>
<dbReference type="PIRSF" id="PIRSF005427">
    <property type="entry name" value="RseB"/>
    <property type="match status" value="1"/>
</dbReference>
<keyword evidence="3 5" id="KW-0732">Signal</keyword>
<dbReference type="Gene3D" id="3.30.200.100">
    <property type="entry name" value="MucB/RseB, C-terminal domain"/>
    <property type="match status" value="1"/>
</dbReference>
<sequence length="310" mass="34801">MRLILLALLVFNFPVMAQEDLSAKAWLENMSQALREQEFKVSLIQLQADHIRPLVYIHGKIEDQEVAFLEHLNGPPKNAVRVGNTVTFIEHDQPAYSVSANRIQGILPPAFAGDISKLESGYQFVLGGRTRLAGRPGQLVRIIPNDDFRYGYQVWLDMESFLPLRYDMLTQDKQLLEQILVVELLVLDEPPAILSEAYKQEWPAVVSQSKRDAGDNWKFNWLPEGFEVLVKDSHRLMGSHEAVEYIALSDGMANISVYVARAGETKMPEELVTRNGLSLATEVVGNFEVVAVGKVPTETLTRVAKSISIQ</sequence>
<dbReference type="InterPro" id="IPR038484">
    <property type="entry name" value="MucB/RseB_C_sf"/>
</dbReference>
<evidence type="ECO:0000313" key="9">
    <source>
        <dbReference type="Proteomes" id="UP000189545"/>
    </source>
</evidence>
<dbReference type="PANTHER" id="PTHR38782">
    <property type="match status" value="1"/>
</dbReference>
<evidence type="ECO:0000256" key="4">
    <source>
        <dbReference type="ARBA" id="ARBA00022764"/>
    </source>
</evidence>
<feature type="domain" description="MucB/RseB C-terminal" evidence="7">
    <location>
        <begin position="214"/>
        <end position="307"/>
    </location>
</feature>
<dbReference type="STRING" id="225848.Sps_02439"/>
<name>A0A1S6HPZ1_9GAMM</name>
<dbReference type="Proteomes" id="UP000189545">
    <property type="component" value="Chromosome"/>
</dbReference>